<accession>A0ABX1ZIP4</accession>
<comment type="caution">
    <text evidence="8">The sequence shown here is derived from an EMBL/GenBank/DDBJ whole genome shotgun (WGS) entry which is preliminary data.</text>
</comment>
<sequence length="388" mass="41846">MRTALWLYLFMFVAFFDLHAQYPILSPFALSLGAAPSFIGLIMGVYSITHLPGNLMAGYGVDKYGSKYFIVFSLIVAGIILLFQSNVKDPWHLLYIRSISGFVLAFLSPACLSLLARIAKDSIQQSKLMAGNGLVHTLASVVSPAAGAVLVAKIGFTTSFSVLGWILIATGVLAIFGVKEKQLLGQSAGKLPTLDHHGHGMVNDHSDLPAGLSIPWLFFLIPMALSCSQGILFFELPLMESARESILTSGVFFTLISLGALLSISFWFLNKVAPFIRTVCGSLSLAAVFFGLAIQWPIPLTVSLFLIGMAKGVIYPALAALLASITSSNRYGRVFSLLSISYSVGAFIGPMLAGQLRDHISSYFIAFFVLMLALSLLPLRTFKTPVTT</sequence>
<feature type="transmembrane region" description="Helical" evidence="6">
    <location>
        <begin position="216"/>
        <end position="234"/>
    </location>
</feature>
<feature type="transmembrane region" description="Helical" evidence="6">
    <location>
        <begin position="93"/>
        <end position="116"/>
    </location>
</feature>
<feature type="transmembrane region" description="Helical" evidence="6">
    <location>
        <begin position="275"/>
        <end position="296"/>
    </location>
</feature>
<feature type="transmembrane region" description="Helical" evidence="6">
    <location>
        <begin position="334"/>
        <end position="354"/>
    </location>
</feature>
<feature type="transmembrane region" description="Helical" evidence="6">
    <location>
        <begin position="158"/>
        <end position="178"/>
    </location>
</feature>
<evidence type="ECO:0000313" key="8">
    <source>
        <dbReference type="EMBL" id="NOU99710.1"/>
    </source>
</evidence>
<dbReference type="SUPFAM" id="SSF103473">
    <property type="entry name" value="MFS general substrate transporter"/>
    <property type="match status" value="1"/>
</dbReference>
<keyword evidence="4 6" id="KW-1133">Transmembrane helix</keyword>
<keyword evidence="2" id="KW-0813">Transport</keyword>
<feature type="transmembrane region" description="Helical" evidence="6">
    <location>
        <begin position="68"/>
        <end position="87"/>
    </location>
</feature>
<evidence type="ECO:0000259" key="7">
    <source>
        <dbReference type="PROSITE" id="PS50850"/>
    </source>
</evidence>
<dbReference type="InterPro" id="IPR011701">
    <property type="entry name" value="MFS"/>
</dbReference>
<dbReference type="Proteomes" id="UP000618579">
    <property type="component" value="Unassembled WGS sequence"/>
</dbReference>
<reference evidence="8 9" key="1">
    <citation type="submission" date="2019-10" db="EMBL/GenBank/DDBJ databases">
        <title>Description of Paenibacillus pedi sp. nov.</title>
        <authorList>
            <person name="Carlier A."/>
            <person name="Qi S."/>
        </authorList>
    </citation>
    <scope>NUCLEOTIDE SEQUENCE [LARGE SCALE GENOMIC DNA]</scope>
    <source>
        <strain evidence="8 9">LMG 31457</strain>
    </source>
</reference>
<dbReference type="Pfam" id="PF07690">
    <property type="entry name" value="MFS_1"/>
    <property type="match status" value="1"/>
</dbReference>
<evidence type="ECO:0000256" key="3">
    <source>
        <dbReference type="ARBA" id="ARBA00022692"/>
    </source>
</evidence>
<feature type="transmembrane region" description="Helical" evidence="6">
    <location>
        <begin position="360"/>
        <end position="379"/>
    </location>
</feature>
<dbReference type="PANTHER" id="PTHR23506">
    <property type="entry name" value="GH10249P"/>
    <property type="match status" value="1"/>
</dbReference>
<feature type="transmembrane region" description="Helical" evidence="6">
    <location>
        <begin position="128"/>
        <end position="152"/>
    </location>
</feature>
<name>A0ABX1ZIP4_9BACL</name>
<keyword evidence="9" id="KW-1185">Reference proteome</keyword>
<dbReference type="PROSITE" id="PS50850">
    <property type="entry name" value="MFS"/>
    <property type="match status" value="1"/>
</dbReference>
<dbReference type="InterPro" id="IPR020846">
    <property type="entry name" value="MFS_dom"/>
</dbReference>
<comment type="subcellular location">
    <subcellularLocation>
        <location evidence="1">Cell membrane</location>
        <topology evidence="1">Multi-pass membrane protein</topology>
    </subcellularLocation>
</comment>
<feature type="transmembrane region" description="Helical" evidence="6">
    <location>
        <begin position="246"/>
        <end position="268"/>
    </location>
</feature>
<feature type="domain" description="Major facilitator superfamily (MFS) profile" evidence="7">
    <location>
        <begin position="3"/>
        <end position="388"/>
    </location>
</feature>
<evidence type="ECO:0000256" key="2">
    <source>
        <dbReference type="ARBA" id="ARBA00022448"/>
    </source>
</evidence>
<evidence type="ECO:0000256" key="5">
    <source>
        <dbReference type="ARBA" id="ARBA00023136"/>
    </source>
</evidence>
<evidence type="ECO:0000313" key="9">
    <source>
        <dbReference type="Proteomes" id="UP000618579"/>
    </source>
</evidence>
<feature type="transmembrane region" description="Helical" evidence="6">
    <location>
        <begin position="302"/>
        <end position="322"/>
    </location>
</feature>
<dbReference type="Gene3D" id="1.20.1250.20">
    <property type="entry name" value="MFS general substrate transporter like domains"/>
    <property type="match status" value="1"/>
</dbReference>
<feature type="transmembrane region" description="Helical" evidence="6">
    <location>
        <begin position="30"/>
        <end position="48"/>
    </location>
</feature>
<gene>
    <name evidence="8" type="ORF">GC097_06755</name>
</gene>
<proteinExistence type="predicted"/>
<evidence type="ECO:0000256" key="1">
    <source>
        <dbReference type="ARBA" id="ARBA00004651"/>
    </source>
</evidence>
<keyword evidence="3 6" id="KW-0812">Transmembrane</keyword>
<dbReference type="EMBL" id="WHNZ01000015">
    <property type="protein sequence ID" value="NOU99710.1"/>
    <property type="molecule type" value="Genomic_DNA"/>
</dbReference>
<organism evidence="8 9">
    <name type="scientific">Paenibacillus planticolens</name>
    <dbReference type="NCBI Taxonomy" id="2654976"/>
    <lineage>
        <taxon>Bacteria</taxon>
        <taxon>Bacillati</taxon>
        <taxon>Bacillota</taxon>
        <taxon>Bacilli</taxon>
        <taxon>Bacillales</taxon>
        <taxon>Paenibacillaceae</taxon>
        <taxon>Paenibacillus</taxon>
    </lineage>
</organism>
<keyword evidence="5 6" id="KW-0472">Membrane</keyword>
<dbReference type="PANTHER" id="PTHR23506:SF23">
    <property type="entry name" value="GH10249P"/>
    <property type="match status" value="1"/>
</dbReference>
<evidence type="ECO:0000256" key="6">
    <source>
        <dbReference type="SAM" id="Phobius"/>
    </source>
</evidence>
<dbReference type="RefSeq" id="WP_171682583.1">
    <property type="nucleotide sequence ID" value="NZ_WHNZ01000015.1"/>
</dbReference>
<dbReference type="InterPro" id="IPR036259">
    <property type="entry name" value="MFS_trans_sf"/>
</dbReference>
<protein>
    <submittedName>
        <fullName evidence="8">MFS transporter</fullName>
    </submittedName>
</protein>
<evidence type="ECO:0000256" key="4">
    <source>
        <dbReference type="ARBA" id="ARBA00022989"/>
    </source>
</evidence>
<dbReference type="InterPro" id="IPR050930">
    <property type="entry name" value="MFS_Vesicular_Transporter"/>
</dbReference>